<dbReference type="FunFam" id="3.10.105.10:FF:000002">
    <property type="entry name" value="Dipeptide ABC transporter, substrate-binding protein"/>
    <property type="match status" value="1"/>
</dbReference>
<comment type="similarity">
    <text evidence="1">Belongs to the bacterial solute-binding protein 5 family.</text>
</comment>
<name>A0A0A2WIR1_BEABA</name>
<dbReference type="EMBL" id="ANFO01000064">
    <property type="protein sequence ID" value="KGQ13024.1"/>
    <property type="molecule type" value="Genomic_DNA"/>
</dbReference>
<evidence type="ECO:0000313" key="5">
    <source>
        <dbReference type="EMBL" id="KGQ13024.1"/>
    </source>
</evidence>
<dbReference type="PANTHER" id="PTHR30290:SF38">
    <property type="entry name" value="D,D-DIPEPTIDE-BINDING PERIPLASMIC PROTEIN DDPA-RELATED"/>
    <property type="match status" value="1"/>
</dbReference>
<dbReference type="InterPro" id="IPR039424">
    <property type="entry name" value="SBP_5"/>
</dbReference>
<dbReference type="Gene3D" id="3.90.76.10">
    <property type="entry name" value="Dipeptide-binding Protein, Domain 1"/>
    <property type="match status" value="1"/>
</dbReference>
<dbReference type="Pfam" id="PF00496">
    <property type="entry name" value="SBP_bac_5"/>
    <property type="match status" value="1"/>
</dbReference>
<dbReference type="STRING" id="1245745.A0A0A2WIR1"/>
<proteinExistence type="inferred from homology"/>
<dbReference type="CDD" id="cd08493">
    <property type="entry name" value="PBP2_DppA_like"/>
    <property type="match status" value="1"/>
</dbReference>
<dbReference type="InterPro" id="IPR000914">
    <property type="entry name" value="SBP_5_dom"/>
</dbReference>
<dbReference type="GO" id="GO:0042597">
    <property type="term" value="C:periplasmic space"/>
    <property type="evidence" value="ECO:0007669"/>
    <property type="project" value="UniProtKB-ARBA"/>
</dbReference>
<evidence type="ECO:0000256" key="3">
    <source>
        <dbReference type="SAM" id="MobiDB-lite"/>
    </source>
</evidence>
<keyword evidence="2" id="KW-0732">Signal</keyword>
<organism evidence="5 6">
    <name type="scientific">Beauveria bassiana D1-5</name>
    <dbReference type="NCBI Taxonomy" id="1245745"/>
    <lineage>
        <taxon>Eukaryota</taxon>
        <taxon>Fungi</taxon>
        <taxon>Dikarya</taxon>
        <taxon>Ascomycota</taxon>
        <taxon>Pezizomycotina</taxon>
        <taxon>Sordariomycetes</taxon>
        <taxon>Hypocreomycetidae</taxon>
        <taxon>Hypocreales</taxon>
        <taxon>Cordycipitaceae</taxon>
        <taxon>Beauveria</taxon>
    </lineage>
</organism>
<dbReference type="GO" id="GO:1904680">
    <property type="term" value="F:peptide transmembrane transporter activity"/>
    <property type="evidence" value="ECO:0007669"/>
    <property type="project" value="TreeGrafter"/>
</dbReference>
<dbReference type="InterPro" id="IPR023765">
    <property type="entry name" value="SBP_5_CS"/>
</dbReference>
<dbReference type="Proteomes" id="UP000030106">
    <property type="component" value="Unassembled WGS sequence"/>
</dbReference>
<dbReference type="FunFam" id="3.40.190.10:FF:000036">
    <property type="entry name" value="Dipeptide ABC transporter, substrate-binding protein"/>
    <property type="match status" value="1"/>
</dbReference>
<dbReference type="AlphaFoldDB" id="A0A0A2WIR1"/>
<dbReference type="FunFam" id="3.90.76.10:FF:000002">
    <property type="entry name" value="Dipeptide ABC transporter, substrate-binding protein"/>
    <property type="match status" value="1"/>
</dbReference>
<accession>A0A0A2WIR1</accession>
<dbReference type="PANTHER" id="PTHR30290">
    <property type="entry name" value="PERIPLASMIC BINDING COMPONENT OF ABC TRANSPORTER"/>
    <property type="match status" value="1"/>
</dbReference>
<sequence length="577" mass="64873">MHDSRKELLASPPPPGTPYRPPTNNNGQTVTKHNTTHNWSRIMSISLKKSGMLKFGLSLVAMTVAASVQAKTLVYCSEGSPEGFNPQLFTSGTTYDASSVPIYNRLVEFKTGTTEIIPGLAEKWDVSPDGKTYTFHLRKGVKWQDNKDFKPTRDFNADDVVFSFDRQKNKDNPYHKVSGGSYEYFEGMGLPDLITDIKKVDDNTVQFVLARPEAPFLADMAMDFASILSKEYADNMMKAGTPEKTDLNPIGTGPFQLLQYQKDSRILYKAFPGYWGTKPQIDRLVFSITPDASVRYAKLQKNECQVMPFPNPADIARMKEDKNINLMEQAGLNVGYLSFNTEKKPFDDVKVRQALTYAVNKEAIIKAVYQGAGTAAKNLIPPTMWGYNDDVKDYTYDPEKAKALLKEAGQDKGFTVDLWAMPVQRPYNPNARRMAEMIQADWAKVGVTAKIVTYEWGEYLKRAKAGEHQAVMMGWTGDNGDPDNFFATLFSCAAAKDGSNYSRWCYKPFEDLIQPARATDDHNKRVELYKQAQVVMHDQAPALIIAHSTVFEPVRKEVKGYVVDPLGKHHFENVSVE</sequence>
<dbReference type="InterPro" id="IPR030678">
    <property type="entry name" value="Peptide/Ni-bd"/>
</dbReference>
<dbReference type="Gene3D" id="3.10.105.10">
    <property type="entry name" value="Dipeptide-binding Protein, Domain 3"/>
    <property type="match status" value="1"/>
</dbReference>
<dbReference type="HOGENOM" id="CLU_017028_7_0_1"/>
<dbReference type="PROSITE" id="PS01040">
    <property type="entry name" value="SBP_BACTERIAL_5"/>
    <property type="match status" value="1"/>
</dbReference>
<dbReference type="Gene3D" id="3.40.190.10">
    <property type="entry name" value="Periplasmic binding protein-like II"/>
    <property type="match status" value="1"/>
</dbReference>
<protein>
    <submittedName>
        <fullName evidence="5">Periplasmic dipeptide transport protein</fullName>
    </submittedName>
</protein>
<feature type="region of interest" description="Disordered" evidence="3">
    <location>
        <begin position="1"/>
        <end position="34"/>
    </location>
</feature>
<reference evidence="5 6" key="1">
    <citation type="submission" date="2012-10" db="EMBL/GenBank/DDBJ databases">
        <title>Genome sequencing and analysis of entomopathogenic fungi Beauveria bassiana D1-5.</title>
        <authorList>
            <person name="Li Q."/>
            <person name="Wang L."/>
            <person name="Zhang Z."/>
            <person name="Wang Q."/>
            <person name="Ren J."/>
            <person name="Wang M."/>
            <person name="Xu W."/>
            <person name="Wang J."/>
            <person name="Lu Y."/>
            <person name="Du Q."/>
            <person name="Sun Z."/>
        </authorList>
    </citation>
    <scope>NUCLEOTIDE SEQUENCE [LARGE SCALE GENOMIC DNA]</scope>
    <source>
        <strain evidence="5 6">D1-5</strain>
    </source>
</reference>
<evidence type="ECO:0000313" key="6">
    <source>
        <dbReference type="Proteomes" id="UP000030106"/>
    </source>
</evidence>
<dbReference type="GO" id="GO:0071916">
    <property type="term" value="F:dipeptide transmembrane transporter activity"/>
    <property type="evidence" value="ECO:0007669"/>
    <property type="project" value="InterPro"/>
</dbReference>
<evidence type="ECO:0000256" key="2">
    <source>
        <dbReference type="ARBA" id="ARBA00022729"/>
    </source>
</evidence>
<feature type="compositionally biased region" description="Pro residues" evidence="3">
    <location>
        <begin position="11"/>
        <end position="21"/>
    </location>
</feature>
<evidence type="ECO:0000259" key="4">
    <source>
        <dbReference type="Pfam" id="PF00496"/>
    </source>
</evidence>
<dbReference type="InterPro" id="IPR050017">
    <property type="entry name" value="DppA_dipep"/>
</dbReference>
<feature type="domain" description="Solute-binding protein family 5" evidence="4">
    <location>
        <begin position="115"/>
        <end position="495"/>
    </location>
</feature>
<dbReference type="PIRSF" id="PIRSF002741">
    <property type="entry name" value="MppA"/>
    <property type="match status" value="1"/>
</dbReference>
<gene>
    <name evidence="5" type="ORF">BBAD15_g1213</name>
</gene>
<dbReference type="GO" id="GO:0043190">
    <property type="term" value="C:ATP-binding cassette (ABC) transporter complex"/>
    <property type="evidence" value="ECO:0007669"/>
    <property type="project" value="InterPro"/>
</dbReference>
<comment type="caution">
    <text evidence="5">The sequence shown here is derived from an EMBL/GenBank/DDBJ whole genome shotgun (WGS) entry which is preliminary data.</text>
</comment>
<dbReference type="SUPFAM" id="SSF53850">
    <property type="entry name" value="Periplasmic binding protein-like II"/>
    <property type="match status" value="1"/>
</dbReference>
<dbReference type="NCBIfam" id="NF043070">
    <property type="entry name" value="DppA_dipep"/>
    <property type="match status" value="1"/>
</dbReference>
<evidence type="ECO:0000256" key="1">
    <source>
        <dbReference type="ARBA" id="ARBA00005695"/>
    </source>
</evidence>